<dbReference type="InterPro" id="IPR029058">
    <property type="entry name" value="AB_hydrolase_fold"/>
</dbReference>
<evidence type="ECO:0000313" key="1">
    <source>
        <dbReference type="EMBL" id="TNY32387.1"/>
    </source>
</evidence>
<dbReference type="PANTHER" id="PTHR12277:SF81">
    <property type="entry name" value="PROTEIN ABHD13"/>
    <property type="match status" value="1"/>
</dbReference>
<dbReference type="OrthoDB" id="9798884at2"/>
<dbReference type="EMBL" id="VFFF01000001">
    <property type="protein sequence ID" value="TNY32387.1"/>
    <property type="molecule type" value="Genomic_DNA"/>
</dbReference>
<accession>A0A5C5GED1</accession>
<reference evidence="1 2" key="1">
    <citation type="submission" date="2019-06" db="EMBL/GenBank/DDBJ databases">
        <title>Genome of new Rhodobacteraceae sp. SM1903.</title>
        <authorList>
            <person name="Ren X."/>
        </authorList>
    </citation>
    <scope>NUCLEOTIDE SEQUENCE [LARGE SCALE GENOMIC DNA]</scope>
    <source>
        <strain evidence="1 2">SM1903</strain>
    </source>
</reference>
<dbReference type="GO" id="GO:0016787">
    <property type="term" value="F:hydrolase activity"/>
    <property type="evidence" value="ECO:0007669"/>
    <property type="project" value="UniProtKB-KW"/>
</dbReference>
<dbReference type="AlphaFoldDB" id="A0A5C5GED1"/>
<dbReference type="Gene3D" id="3.40.50.1820">
    <property type="entry name" value="alpha/beta hydrolase"/>
    <property type="match status" value="1"/>
</dbReference>
<organism evidence="1 2">
    <name type="scientific">Pelagovum pacificum</name>
    <dbReference type="NCBI Taxonomy" id="2588711"/>
    <lineage>
        <taxon>Bacteria</taxon>
        <taxon>Pseudomonadati</taxon>
        <taxon>Pseudomonadota</taxon>
        <taxon>Alphaproteobacteria</taxon>
        <taxon>Rhodobacterales</taxon>
        <taxon>Paracoccaceae</taxon>
        <taxon>Pelagovum</taxon>
    </lineage>
</organism>
<dbReference type="Proteomes" id="UP000314011">
    <property type="component" value="Unassembled WGS sequence"/>
</dbReference>
<dbReference type="SUPFAM" id="SSF53474">
    <property type="entry name" value="alpha/beta-Hydrolases"/>
    <property type="match status" value="1"/>
</dbReference>
<evidence type="ECO:0000313" key="2">
    <source>
        <dbReference type="Proteomes" id="UP000314011"/>
    </source>
</evidence>
<dbReference type="RefSeq" id="WP_140193065.1">
    <property type="nucleotide sequence ID" value="NZ_CP065915.1"/>
</dbReference>
<dbReference type="PANTHER" id="PTHR12277">
    <property type="entry name" value="ALPHA/BETA HYDROLASE DOMAIN-CONTAINING PROTEIN"/>
    <property type="match status" value="1"/>
</dbReference>
<keyword evidence="2" id="KW-1185">Reference proteome</keyword>
<name>A0A5C5GED1_9RHOB</name>
<sequence>MMSLVFGYVGAGMLAESLYPFSQVPFEAPGFARVEVRSADQNLPVYVHDAGQGAPVVLYFMGNRGTLDSVREDLEMYADGGRSVIAMTYRGGGGEPGEPTEAGLKADALFAFDAIDYILPSHGAVVPVGYSLGTGLALHVAANREADGLILVAPYSRVCDIASERVSLPVCNVPWLDRWQSTLDAPRVAEDVLLLHGLADSLIPAWHSTILLDSLPETTEVEAIFIEGGEHTTLPDFPVYAASIDRFLDAR</sequence>
<comment type="caution">
    <text evidence="1">The sequence shown here is derived from an EMBL/GenBank/DDBJ whole genome shotgun (WGS) entry which is preliminary data.</text>
</comment>
<gene>
    <name evidence="1" type="ORF">FHY64_03585</name>
</gene>
<proteinExistence type="predicted"/>
<keyword evidence="1" id="KW-0378">Hydrolase</keyword>
<protein>
    <submittedName>
        <fullName evidence="1">Alpha/beta hydrolase</fullName>
    </submittedName>
</protein>